<evidence type="ECO:0000313" key="2">
    <source>
        <dbReference type="EMBL" id="MUG73927.1"/>
    </source>
</evidence>
<proteinExistence type="predicted"/>
<keyword evidence="3" id="KW-1185">Reference proteome</keyword>
<comment type="caution">
    <text evidence="2">The sequence shown here is derived from an EMBL/GenBank/DDBJ whole genome shotgun (WGS) entry which is preliminary data.</text>
</comment>
<dbReference type="PANTHER" id="PTHR46211:SF1">
    <property type="entry name" value="GLYCEROPHOSPHODIESTER PHOSPHODIESTERASE, CYTOPLASMIC"/>
    <property type="match status" value="1"/>
</dbReference>
<reference evidence="2 3" key="1">
    <citation type="submission" date="2019-11" db="EMBL/GenBank/DDBJ databases">
        <title>Draft genome sequences of five Paenibacillus species of dairy origin.</title>
        <authorList>
            <person name="Olajide A.M."/>
            <person name="Chen S."/>
            <person name="Lapointe G."/>
        </authorList>
    </citation>
    <scope>NUCLEOTIDE SEQUENCE [LARGE SCALE GENOMIC DNA]</scope>
    <source>
        <strain evidence="2 3">2CS3</strain>
    </source>
</reference>
<dbReference type="RefSeq" id="WP_054796870.1">
    <property type="nucleotide sequence ID" value="NZ_JARTHJ010000280.1"/>
</dbReference>
<dbReference type="Pfam" id="PF03009">
    <property type="entry name" value="GDPD"/>
    <property type="match status" value="1"/>
</dbReference>
<evidence type="ECO:0000259" key="1">
    <source>
        <dbReference type="PROSITE" id="PS51704"/>
    </source>
</evidence>
<protein>
    <submittedName>
        <fullName evidence="2">Glycerophosphodiester phosphodiesterase</fullName>
    </submittedName>
</protein>
<name>A0A7X3CUW6_9BACL</name>
<accession>A0A7X3CUW6</accession>
<dbReference type="Gene3D" id="3.20.20.190">
    <property type="entry name" value="Phosphatidylinositol (PI) phosphodiesterase"/>
    <property type="match status" value="1"/>
</dbReference>
<evidence type="ECO:0000313" key="3">
    <source>
        <dbReference type="Proteomes" id="UP000450917"/>
    </source>
</evidence>
<sequence>MVENCNEQTLRPLIIGHRGAAGEAPENTLASFELAVRQGADAVELDVHLTADGELVVCHDHTVNRTTDGQGRIDQMTVEQIKRLDAGRWYDERFRGERIPLLSEVFAALPANVMINVEVKCGYSDKLSGRLAELLAGFGRLETTVVSSFSHKVLYRLKQREPAIRVGLLYVADLVRHSVLAETAGMDVYSLHPQYQAIGPEDVAEAQRHGLRVYPFTINEPEHLRQAVQAGCSGIITDFPARLKAMLG</sequence>
<dbReference type="EMBL" id="WNZX01000036">
    <property type="protein sequence ID" value="MUG73927.1"/>
    <property type="molecule type" value="Genomic_DNA"/>
</dbReference>
<gene>
    <name evidence="2" type="ORF">GNP93_25310</name>
</gene>
<dbReference type="CDD" id="cd08563">
    <property type="entry name" value="GDPD_TtGDE_like"/>
    <property type="match status" value="1"/>
</dbReference>
<dbReference type="InterPro" id="IPR030395">
    <property type="entry name" value="GP_PDE_dom"/>
</dbReference>
<dbReference type="AlphaFoldDB" id="A0A7X3CUW6"/>
<feature type="domain" description="GP-PDE" evidence="1">
    <location>
        <begin position="12"/>
        <end position="247"/>
    </location>
</feature>
<dbReference type="SUPFAM" id="SSF51695">
    <property type="entry name" value="PLC-like phosphodiesterases"/>
    <property type="match status" value="1"/>
</dbReference>
<dbReference type="Proteomes" id="UP000450917">
    <property type="component" value="Unassembled WGS sequence"/>
</dbReference>
<dbReference type="PROSITE" id="PS51704">
    <property type="entry name" value="GP_PDE"/>
    <property type="match status" value="1"/>
</dbReference>
<dbReference type="GO" id="GO:0008081">
    <property type="term" value="F:phosphoric diester hydrolase activity"/>
    <property type="evidence" value="ECO:0007669"/>
    <property type="project" value="InterPro"/>
</dbReference>
<dbReference type="PANTHER" id="PTHR46211">
    <property type="entry name" value="GLYCEROPHOSPHORYL DIESTER PHOSPHODIESTERASE"/>
    <property type="match status" value="1"/>
</dbReference>
<dbReference type="GO" id="GO:0006629">
    <property type="term" value="P:lipid metabolic process"/>
    <property type="evidence" value="ECO:0007669"/>
    <property type="project" value="InterPro"/>
</dbReference>
<organism evidence="2 3">
    <name type="scientific">Paenibacillus validus</name>
    <dbReference type="NCBI Taxonomy" id="44253"/>
    <lineage>
        <taxon>Bacteria</taxon>
        <taxon>Bacillati</taxon>
        <taxon>Bacillota</taxon>
        <taxon>Bacilli</taxon>
        <taxon>Bacillales</taxon>
        <taxon>Paenibacillaceae</taxon>
        <taxon>Paenibacillus</taxon>
    </lineage>
</organism>
<dbReference type="InterPro" id="IPR017946">
    <property type="entry name" value="PLC-like_Pdiesterase_TIM-brl"/>
</dbReference>